<comment type="caution">
    <text evidence="2">The sequence shown here is derived from an EMBL/GenBank/DDBJ whole genome shotgun (WGS) entry which is preliminary data.</text>
</comment>
<sequence>MAEIVGVAAAASQLAVSCFTILELMKKIKEAPSALKDYQTHLQELYDLSTSISLNPRLQTKEIGSQTLSLQAIVNQYDIESILSRSRLLQSLGFLRKERDLKNTLNILERRKSHLSLIIHNIEASTLHQIQSDIRVMANRPPRNRKESLLLGSEHYAAEFEKKAGGSSSPTSGDSVALVKSSHGSQDWKPASALHTYMYTQNMTNEAKQSHIPEPDQGHPLPAGDCPSSQDWPQQKFPFGSEVQGCAMYYNCTAGKGVNQINGAYVENDPNLLDQMAMQRPGSHFKYTHFGNANPTASSYMTQPSNSADNALLFIDCTKSGPGDQINNIHATYDRDLCGLPVLHAYYSGCNMLSGQGPVQNGTVQRQINGPSLRRLKKAHTED</sequence>
<reference evidence="2 3" key="1">
    <citation type="submission" date="2014-02" db="EMBL/GenBank/DDBJ databases">
        <title>The genome sequence of Colletotrichum simmondsii CBS122122.</title>
        <authorList>
            <person name="Baroncelli R."/>
            <person name="Thon M.R."/>
        </authorList>
    </citation>
    <scope>NUCLEOTIDE SEQUENCE [LARGE SCALE GENOMIC DNA]</scope>
    <source>
        <strain evidence="2 3">CBS122122</strain>
    </source>
</reference>
<organism evidence="2 3">
    <name type="scientific">Colletotrichum simmondsii</name>
    <dbReference type="NCBI Taxonomy" id="703756"/>
    <lineage>
        <taxon>Eukaryota</taxon>
        <taxon>Fungi</taxon>
        <taxon>Dikarya</taxon>
        <taxon>Ascomycota</taxon>
        <taxon>Pezizomycotina</taxon>
        <taxon>Sordariomycetes</taxon>
        <taxon>Hypocreomycetidae</taxon>
        <taxon>Glomerellales</taxon>
        <taxon>Glomerellaceae</taxon>
        <taxon>Colletotrichum</taxon>
        <taxon>Colletotrichum acutatum species complex</taxon>
    </lineage>
</organism>
<proteinExistence type="predicted"/>
<name>A0A135SZ52_9PEZI</name>
<keyword evidence="3" id="KW-1185">Reference proteome</keyword>
<dbReference type="Proteomes" id="UP000070328">
    <property type="component" value="Unassembled WGS sequence"/>
</dbReference>
<gene>
    <name evidence="2" type="ORF">CSIM01_03372</name>
</gene>
<dbReference type="OrthoDB" id="5069016at2759"/>
<evidence type="ECO:0000256" key="1">
    <source>
        <dbReference type="SAM" id="MobiDB-lite"/>
    </source>
</evidence>
<dbReference type="AlphaFoldDB" id="A0A135SZ52"/>
<protein>
    <submittedName>
        <fullName evidence="2">Uncharacterized protein</fullName>
    </submittedName>
</protein>
<feature type="region of interest" description="Disordered" evidence="1">
    <location>
        <begin position="161"/>
        <end position="183"/>
    </location>
</feature>
<evidence type="ECO:0000313" key="3">
    <source>
        <dbReference type="Proteomes" id="UP000070328"/>
    </source>
</evidence>
<evidence type="ECO:0000313" key="2">
    <source>
        <dbReference type="EMBL" id="KXH41166.1"/>
    </source>
</evidence>
<accession>A0A135SZ52</accession>
<dbReference type="EMBL" id="JFBX01000347">
    <property type="protein sequence ID" value="KXH41166.1"/>
    <property type="molecule type" value="Genomic_DNA"/>
</dbReference>